<dbReference type="AlphaFoldDB" id="A0A1B3XW24"/>
<accession>A0A1B3XW24</accession>
<dbReference type="EMBL" id="CP017081">
    <property type="protein sequence ID" value="AOH57427.1"/>
    <property type="molecule type" value="Genomic_DNA"/>
</dbReference>
<dbReference type="KEGG" id="bmur:ABE28_024070"/>
<gene>
    <name evidence="2" type="ORF">ABE28_024070</name>
</gene>
<dbReference type="RefSeq" id="WP_064465370.1">
    <property type="nucleotide sequence ID" value="NZ_CP017081.1"/>
</dbReference>
<dbReference type="Proteomes" id="UP000077926">
    <property type="component" value="Plasmid pG25-68"/>
</dbReference>
<evidence type="ECO:0000313" key="2">
    <source>
        <dbReference type="EMBL" id="AOH57427.1"/>
    </source>
</evidence>
<protein>
    <submittedName>
        <fullName evidence="2">Uncharacterized protein</fullName>
    </submittedName>
</protein>
<geneLocation type="plasmid" evidence="3">
    <name>pg25-68</name>
</geneLocation>
<proteinExistence type="predicted"/>
<organism evidence="2 3">
    <name type="scientific">Peribacillus muralis</name>
    <dbReference type="NCBI Taxonomy" id="264697"/>
    <lineage>
        <taxon>Bacteria</taxon>
        <taxon>Bacillati</taxon>
        <taxon>Bacillota</taxon>
        <taxon>Bacilli</taxon>
        <taxon>Bacillales</taxon>
        <taxon>Bacillaceae</taxon>
        <taxon>Peribacillus</taxon>
    </lineage>
</organism>
<dbReference type="OrthoDB" id="2974092at2"/>
<feature type="chain" id="PRO_5038633114" evidence="1">
    <location>
        <begin position="29"/>
        <end position="235"/>
    </location>
</feature>
<sequence length="235" mass="25849">MKKYSQRFLLAFCSLVLFTTLFVPFTNAKASENQVKSVNENEQVDSGEMLDEDEAAEVEVLILNPEEQAELDKLSALLAQSFVRNDMGSYSFDVNKAKELGLTPEEIELANHLFTDVLNQKDIKKIVGDNAPAIVTYSKAKIAAKALAVTLKKYGSKVDSAIDKGIDLLPIKAENKKKYKKIITTVALVKVLNNFIGVTDTVENLVVRGIQTLVPGMPDWIASGIAKTLMMVLPI</sequence>
<evidence type="ECO:0000256" key="1">
    <source>
        <dbReference type="SAM" id="SignalP"/>
    </source>
</evidence>
<name>A0A1B3XW24_9BACI</name>
<feature type="signal peptide" evidence="1">
    <location>
        <begin position="1"/>
        <end position="28"/>
    </location>
</feature>
<keyword evidence="2" id="KW-0614">Plasmid</keyword>
<keyword evidence="1" id="KW-0732">Signal</keyword>
<reference evidence="2 3" key="1">
    <citation type="submission" date="2016-08" db="EMBL/GenBank/DDBJ databases">
        <title>Complete genome sequence of Bacillus muralis G25-68, a strain with toxicity to nematodes.</title>
        <authorList>
            <person name="Zheng Z."/>
        </authorList>
    </citation>
    <scope>NUCLEOTIDE SEQUENCE [LARGE SCALE GENOMIC DNA]</scope>
    <source>
        <strain evidence="2 3">G25-68</strain>
        <plasmid evidence="3">pg25-68</plasmid>
    </source>
</reference>
<evidence type="ECO:0000313" key="3">
    <source>
        <dbReference type="Proteomes" id="UP000077926"/>
    </source>
</evidence>
<keyword evidence="3" id="KW-1185">Reference proteome</keyword>